<gene>
    <name evidence="1" type="ORF">OQ279_11360</name>
</gene>
<sequence length="89" mass="10437">MENKIPRLFSPNAWICAVFSHNFTVSQRITDHIKEYKCTRCGQEMTDTAHGFIAKLTPKFRETNSYIAKIHKRRCSRKIFTEKDLSRAS</sequence>
<evidence type="ECO:0000313" key="1">
    <source>
        <dbReference type="EMBL" id="MCX2838745.1"/>
    </source>
</evidence>
<dbReference type="RefSeq" id="WP_266070041.1">
    <property type="nucleotide sequence ID" value="NZ_JAPJDA010000017.1"/>
</dbReference>
<comment type="caution">
    <text evidence="1">The sequence shown here is derived from an EMBL/GenBank/DDBJ whole genome shotgun (WGS) entry which is preliminary data.</text>
</comment>
<name>A0A9X3I169_9FLAO</name>
<proteinExistence type="predicted"/>
<organism evidence="1 2">
    <name type="scientific">Salinimicrobium profundisediminis</name>
    <dbReference type="NCBI Taxonomy" id="2994553"/>
    <lineage>
        <taxon>Bacteria</taxon>
        <taxon>Pseudomonadati</taxon>
        <taxon>Bacteroidota</taxon>
        <taxon>Flavobacteriia</taxon>
        <taxon>Flavobacteriales</taxon>
        <taxon>Flavobacteriaceae</taxon>
        <taxon>Salinimicrobium</taxon>
    </lineage>
</organism>
<dbReference type="Proteomes" id="UP001148482">
    <property type="component" value="Unassembled WGS sequence"/>
</dbReference>
<evidence type="ECO:0000313" key="2">
    <source>
        <dbReference type="Proteomes" id="UP001148482"/>
    </source>
</evidence>
<dbReference type="EMBL" id="JAPJDA010000017">
    <property type="protein sequence ID" value="MCX2838745.1"/>
    <property type="molecule type" value="Genomic_DNA"/>
</dbReference>
<reference evidence="1" key="1">
    <citation type="submission" date="2022-11" db="EMBL/GenBank/DDBJ databases">
        <title>Salinimicrobium profundisediminis sp. nov., isolated from deep-sea sediment of the Mariana Trench.</title>
        <authorList>
            <person name="Fu H."/>
        </authorList>
    </citation>
    <scope>NUCLEOTIDE SEQUENCE</scope>
    <source>
        <strain evidence="1">MT39</strain>
    </source>
</reference>
<dbReference type="AlphaFoldDB" id="A0A9X3I169"/>
<protein>
    <submittedName>
        <fullName evidence="1">Uncharacterized protein</fullName>
    </submittedName>
</protein>
<keyword evidence="2" id="KW-1185">Reference proteome</keyword>
<accession>A0A9X3I169</accession>